<dbReference type="InterPro" id="IPR053180">
    <property type="entry name" value="Ca-binding_acidic-repeat"/>
</dbReference>
<dbReference type="Proteomes" id="UP000236845">
    <property type="component" value="Unassembled WGS sequence"/>
</dbReference>
<dbReference type="PANTHER" id="PTHR37467">
    <property type="entry name" value="EXPORTED CALCIUM-BINDING GLYCOPROTEIN-RELATED"/>
    <property type="match status" value="1"/>
</dbReference>
<evidence type="ECO:0000313" key="7">
    <source>
        <dbReference type="EMBL" id="PIS41001.1"/>
    </source>
</evidence>
<dbReference type="InterPro" id="IPR059100">
    <property type="entry name" value="TSP3_bac"/>
</dbReference>
<proteinExistence type="predicted"/>
<reference evidence="8" key="1">
    <citation type="submission" date="2017-09" db="EMBL/GenBank/DDBJ databases">
        <title>Depth-based differentiation of microbial function through sediment-hosted aquifers and enrichment of novel symbionts in the deep terrestrial subsurface.</title>
        <authorList>
            <person name="Probst A.J."/>
            <person name="Ladd B."/>
            <person name="Jarett J.K."/>
            <person name="Geller-Mcgrath D.E."/>
            <person name="Sieber C.M.K."/>
            <person name="Emerson J.B."/>
            <person name="Anantharaman K."/>
            <person name="Thomas B.C."/>
            <person name="Malmstrom R."/>
            <person name="Stieglmeier M."/>
            <person name="Klingl A."/>
            <person name="Woyke T."/>
            <person name="Ryan C.M."/>
            <person name="Banfield J.F."/>
        </authorList>
    </citation>
    <scope>NUCLEOTIDE SEQUENCE [LARGE SCALE GENOMIC DNA]</scope>
</reference>
<evidence type="ECO:0000313" key="8">
    <source>
        <dbReference type="Proteomes" id="UP000236845"/>
    </source>
</evidence>
<feature type="transmembrane region" description="Helical" evidence="6">
    <location>
        <begin position="59"/>
        <end position="80"/>
    </location>
</feature>
<protein>
    <submittedName>
        <fullName evidence="7">Uncharacterized protein</fullName>
    </submittedName>
</protein>
<evidence type="ECO:0000256" key="5">
    <source>
        <dbReference type="SAM" id="MobiDB-lite"/>
    </source>
</evidence>
<dbReference type="SUPFAM" id="SSF103647">
    <property type="entry name" value="TSP type-3 repeat"/>
    <property type="match status" value="1"/>
</dbReference>
<dbReference type="AlphaFoldDB" id="A0A2H0YR73"/>
<dbReference type="EMBL" id="PEXW01000009">
    <property type="protein sequence ID" value="PIS41001.1"/>
    <property type="molecule type" value="Genomic_DNA"/>
</dbReference>
<dbReference type="InterPro" id="IPR028974">
    <property type="entry name" value="TSP_type-3_rpt"/>
</dbReference>
<comment type="caution">
    <text evidence="7">The sequence shown here is derived from an EMBL/GenBank/DDBJ whole genome shotgun (WGS) entry which is preliminary data.</text>
</comment>
<comment type="subcellular location">
    <subcellularLocation>
        <location evidence="1">Secreted</location>
    </subcellularLocation>
</comment>
<evidence type="ECO:0000256" key="6">
    <source>
        <dbReference type="SAM" id="Phobius"/>
    </source>
</evidence>
<feature type="compositionally biased region" description="Pro residues" evidence="5">
    <location>
        <begin position="27"/>
        <end position="42"/>
    </location>
</feature>
<feature type="region of interest" description="Disordered" evidence="5">
    <location>
        <begin position="1"/>
        <end position="53"/>
    </location>
</feature>
<dbReference type="PANTHER" id="PTHR37467:SF1">
    <property type="entry name" value="EXPORTED CALCIUM-BINDING GLYCOPROTEIN"/>
    <property type="match status" value="1"/>
</dbReference>
<name>A0A2H0YR73_9BACT</name>
<gene>
    <name evidence="7" type="ORF">COT26_00335</name>
</gene>
<dbReference type="Pfam" id="PF18884">
    <property type="entry name" value="TSP3_bac"/>
    <property type="match status" value="3"/>
</dbReference>
<feature type="region of interest" description="Disordered" evidence="5">
    <location>
        <begin position="85"/>
        <end position="110"/>
    </location>
</feature>
<dbReference type="Gene3D" id="4.10.1080.10">
    <property type="entry name" value="TSP type-3 repeat"/>
    <property type="match status" value="1"/>
</dbReference>
<keyword evidence="6" id="KW-1133">Transmembrane helix</keyword>
<feature type="region of interest" description="Disordered" evidence="5">
    <location>
        <begin position="145"/>
        <end position="209"/>
    </location>
</feature>
<sequence length="209" mass="22070">MPATPEDIYEKIEGKSKASAGNQSPKMPSPVLRPKPNLPPVQPKQDFPSGPGPGLKARWPGLLVGLLVILVGLGAVAILIRGRNSNTLPAGNNNSAAASTTNSNKSTNDSVKTVVQLETAINDKDKDGLSDEKEAELGTNLEVVDTDHDGLSDSDEVNVYKTDPKKPDTDGDGINDGTEVKKGYNPKGTGRLLDFEAAKNKLTNSNTNQ</sequence>
<evidence type="ECO:0000256" key="2">
    <source>
        <dbReference type="ARBA" id="ARBA00022525"/>
    </source>
</evidence>
<evidence type="ECO:0000256" key="1">
    <source>
        <dbReference type="ARBA" id="ARBA00004613"/>
    </source>
</evidence>
<keyword evidence="6" id="KW-0472">Membrane</keyword>
<organism evidence="7 8">
    <name type="scientific">Candidatus Kerfeldbacteria bacterium CG08_land_8_20_14_0_20_43_14</name>
    <dbReference type="NCBI Taxonomy" id="2014246"/>
    <lineage>
        <taxon>Bacteria</taxon>
        <taxon>Candidatus Kerfeldiibacteriota</taxon>
    </lineage>
</organism>
<feature type="compositionally biased region" description="Low complexity" evidence="5">
    <location>
        <begin position="92"/>
        <end position="108"/>
    </location>
</feature>
<keyword evidence="6" id="KW-0812">Transmembrane</keyword>
<evidence type="ECO:0000256" key="3">
    <source>
        <dbReference type="ARBA" id="ARBA00022729"/>
    </source>
</evidence>
<keyword evidence="4" id="KW-0106">Calcium</keyword>
<keyword evidence="3" id="KW-0732">Signal</keyword>
<dbReference type="GO" id="GO:0005509">
    <property type="term" value="F:calcium ion binding"/>
    <property type="evidence" value="ECO:0007669"/>
    <property type="project" value="InterPro"/>
</dbReference>
<accession>A0A2H0YR73</accession>
<keyword evidence="2" id="KW-0964">Secreted</keyword>
<evidence type="ECO:0000256" key="4">
    <source>
        <dbReference type="ARBA" id="ARBA00022837"/>
    </source>
</evidence>